<gene>
    <name evidence="2" type="ORF">LAZ67_5002968</name>
</gene>
<feature type="region of interest" description="Disordered" evidence="1">
    <location>
        <begin position="1"/>
        <end position="107"/>
    </location>
</feature>
<name>A0ABY6KLN9_9ARAC</name>
<accession>A0ABY6KLN9</accession>
<proteinExistence type="predicted"/>
<protein>
    <submittedName>
        <fullName evidence="2">Uncharacterized protein</fullName>
    </submittedName>
</protein>
<evidence type="ECO:0000313" key="2">
    <source>
        <dbReference type="EMBL" id="UYV68070.1"/>
    </source>
</evidence>
<feature type="compositionally biased region" description="Basic residues" evidence="1">
    <location>
        <begin position="93"/>
        <end position="102"/>
    </location>
</feature>
<keyword evidence="3" id="KW-1185">Reference proteome</keyword>
<organism evidence="2 3">
    <name type="scientific">Cordylochernes scorpioides</name>
    <dbReference type="NCBI Taxonomy" id="51811"/>
    <lineage>
        <taxon>Eukaryota</taxon>
        <taxon>Metazoa</taxon>
        <taxon>Ecdysozoa</taxon>
        <taxon>Arthropoda</taxon>
        <taxon>Chelicerata</taxon>
        <taxon>Arachnida</taxon>
        <taxon>Pseudoscorpiones</taxon>
        <taxon>Cheliferoidea</taxon>
        <taxon>Chernetidae</taxon>
        <taxon>Cordylochernes</taxon>
    </lineage>
</organism>
<reference evidence="2 3" key="1">
    <citation type="submission" date="2022-01" db="EMBL/GenBank/DDBJ databases">
        <title>A chromosomal length assembly of Cordylochernes scorpioides.</title>
        <authorList>
            <person name="Zeh D."/>
            <person name="Zeh J."/>
        </authorList>
    </citation>
    <scope>NUCLEOTIDE SEQUENCE [LARGE SCALE GENOMIC DNA]</scope>
    <source>
        <strain evidence="2">IN4F17</strain>
        <tissue evidence="2">Whole Body</tissue>
    </source>
</reference>
<sequence length="278" mass="31603">MLKQSVLLRRRRRPPPTISLAQANLQRAGRISSIGRINSPWRRKQTTSPRWNRGEREQWTPKRQDGNPRGAASRQKPRSQPSPNAQGPGPRYRNVRRPGKGRRCSEPGRRWGKVDQCVYLEFCPDFSQAQSFLALEAKLGKGSVYQLTKMEGHILVGLSSGQLADKLIEEGLDIEDATLRAFPIWKRAERIVLGNIFFFVEDTDLVSALRPYGQVTSISKKLMQLDDSCWADARREVFITLRDAVKLSQIPARLDVKSKVVVTHVYVTYGIKCSLCFK</sequence>
<dbReference type="Proteomes" id="UP001235939">
    <property type="component" value="Chromosome 05"/>
</dbReference>
<evidence type="ECO:0000256" key="1">
    <source>
        <dbReference type="SAM" id="MobiDB-lite"/>
    </source>
</evidence>
<dbReference type="EMBL" id="CP092867">
    <property type="protein sequence ID" value="UYV68070.1"/>
    <property type="molecule type" value="Genomic_DNA"/>
</dbReference>
<evidence type="ECO:0000313" key="3">
    <source>
        <dbReference type="Proteomes" id="UP001235939"/>
    </source>
</evidence>
<feature type="compositionally biased region" description="Basic and acidic residues" evidence="1">
    <location>
        <begin position="52"/>
        <end position="66"/>
    </location>
</feature>